<proteinExistence type="predicted"/>
<gene>
    <name evidence="1" type="ORF">L1F29_14595</name>
</gene>
<protein>
    <submittedName>
        <fullName evidence="1">Pentapeptide repeat-containing protein</fullName>
    </submittedName>
</protein>
<name>A0ABY5SG73_9BACL</name>
<accession>A0ABY5SG73</accession>
<dbReference type="EMBL" id="CP091430">
    <property type="protein sequence ID" value="UVI32981.1"/>
    <property type="molecule type" value="Genomic_DNA"/>
</dbReference>
<reference evidence="1" key="1">
    <citation type="submission" date="2022-01" db="EMBL/GenBank/DDBJ databases">
        <title>Paenibacillus spongiae sp. nov., isolated from marine sponge.</title>
        <authorList>
            <person name="Li Z."/>
            <person name="Zhang M."/>
        </authorList>
    </citation>
    <scope>NUCLEOTIDE SEQUENCE</scope>
    <source>
        <strain evidence="1">PHS-Z3</strain>
    </source>
</reference>
<evidence type="ECO:0000313" key="2">
    <source>
        <dbReference type="Proteomes" id="UP001057877"/>
    </source>
</evidence>
<organism evidence="1 2">
    <name type="scientific">Paenibacillus spongiae</name>
    <dbReference type="NCBI Taxonomy" id="2909671"/>
    <lineage>
        <taxon>Bacteria</taxon>
        <taxon>Bacillati</taxon>
        <taxon>Bacillota</taxon>
        <taxon>Bacilli</taxon>
        <taxon>Bacillales</taxon>
        <taxon>Paenibacillaceae</taxon>
        <taxon>Paenibacillus</taxon>
    </lineage>
</organism>
<dbReference type="Proteomes" id="UP001057877">
    <property type="component" value="Chromosome"/>
</dbReference>
<keyword evidence="2" id="KW-1185">Reference proteome</keyword>
<sequence>MSATAWKVIEAKHACFDYSRIEASGAEHMHVEDVSLAGTKIANANMSLLEIDGAQMGGAYIRNIGIPKEGDPHYNPDTAKLPIRFEHCEFRGGQFANCDLSSVELVDCDVRGMKINGFLVEDVLKLASQK</sequence>
<dbReference type="Pfam" id="PF00805">
    <property type="entry name" value="Pentapeptide"/>
    <property type="match status" value="1"/>
</dbReference>
<dbReference type="InterPro" id="IPR001646">
    <property type="entry name" value="5peptide_repeat"/>
</dbReference>
<dbReference type="Gene3D" id="2.160.20.80">
    <property type="entry name" value="E3 ubiquitin-protein ligase SopA"/>
    <property type="match status" value="1"/>
</dbReference>
<dbReference type="SUPFAM" id="SSF141571">
    <property type="entry name" value="Pentapeptide repeat-like"/>
    <property type="match status" value="1"/>
</dbReference>
<evidence type="ECO:0000313" key="1">
    <source>
        <dbReference type="EMBL" id="UVI32981.1"/>
    </source>
</evidence>